<proteinExistence type="predicted"/>
<feature type="region of interest" description="Disordered" evidence="1">
    <location>
        <begin position="397"/>
        <end position="453"/>
    </location>
</feature>
<feature type="compositionally biased region" description="Low complexity" evidence="1">
    <location>
        <begin position="397"/>
        <end position="424"/>
    </location>
</feature>
<dbReference type="OrthoDB" id="10532012at2759"/>
<protein>
    <submittedName>
        <fullName evidence="3">Uncharacterized protein</fullName>
    </submittedName>
</protein>
<sequence>MFWNIILPVIFFLISCSDCGKANAKRGSRHDSGKLLATLCHYYSDASMGCKECFEVARTHRSNHNSTLLPPCKSTQGIKRRNWTLDEGIITNGVIDVNATKRLTLASCAFYANKTFTCVSTRPLCNNATDVECGANTSWSSRYEGSINDGFRRIGLSSIHGVKIPSTTAWTTKGSWTTSSPLSNTDIPPGNSSSSSVKKELDSSTSSTPFTFASSSSPKPSKPTKSTTMPTHMLGQAADSANEIHKIPILEVSSPSPSSTTKVNMVLEMGSSNKNGSQPKKPSTLVNTQAQVVDANEFTENCTETSCTIFADNSNHTSTHLNVSATNLRESSALTAADNITTSTNSTAGNETVISAVPTANNASSTYYASYGSTKLFATTSLPSSLANVERIELVTSSSQRTLSSSTGRTETSLTSSRSTITTLQPPAVHTFSTSRSSVKPEPRKRVSLRRMY</sequence>
<organism evidence="3 4">
    <name type="scientific">Ramazzottius varieornatus</name>
    <name type="common">Water bear</name>
    <name type="synonym">Tardigrade</name>
    <dbReference type="NCBI Taxonomy" id="947166"/>
    <lineage>
        <taxon>Eukaryota</taxon>
        <taxon>Metazoa</taxon>
        <taxon>Ecdysozoa</taxon>
        <taxon>Tardigrada</taxon>
        <taxon>Eutardigrada</taxon>
        <taxon>Parachela</taxon>
        <taxon>Hypsibioidea</taxon>
        <taxon>Ramazzottiidae</taxon>
        <taxon>Ramazzottius</taxon>
    </lineage>
</organism>
<dbReference type="AlphaFoldDB" id="A0A1D1V077"/>
<feature type="signal peptide" evidence="2">
    <location>
        <begin position="1"/>
        <end position="24"/>
    </location>
</feature>
<comment type="caution">
    <text evidence="3">The sequence shown here is derived from an EMBL/GenBank/DDBJ whole genome shotgun (WGS) entry which is preliminary data.</text>
</comment>
<name>A0A1D1V077_RAMVA</name>
<dbReference type="EMBL" id="BDGG01000002">
    <property type="protein sequence ID" value="GAU94250.1"/>
    <property type="molecule type" value="Genomic_DNA"/>
</dbReference>
<evidence type="ECO:0000256" key="2">
    <source>
        <dbReference type="SAM" id="SignalP"/>
    </source>
</evidence>
<accession>A0A1D1V077</accession>
<evidence type="ECO:0000256" key="1">
    <source>
        <dbReference type="SAM" id="MobiDB-lite"/>
    </source>
</evidence>
<feature type="compositionally biased region" description="Low complexity" evidence="1">
    <location>
        <begin position="203"/>
        <end position="231"/>
    </location>
</feature>
<evidence type="ECO:0000313" key="3">
    <source>
        <dbReference type="EMBL" id="GAU94250.1"/>
    </source>
</evidence>
<dbReference type="Proteomes" id="UP000186922">
    <property type="component" value="Unassembled WGS sequence"/>
</dbReference>
<keyword evidence="2" id="KW-0732">Signal</keyword>
<gene>
    <name evidence="3" type="primary">RvY_06061-1</name>
    <name evidence="3" type="synonym">RvY_06061.1</name>
    <name evidence="3" type="ORF">RvY_06061</name>
</gene>
<feature type="region of interest" description="Disordered" evidence="1">
    <location>
        <begin position="173"/>
        <end position="231"/>
    </location>
</feature>
<feature type="chain" id="PRO_5008897876" evidence="2">
    <location>
        <begin position="25"/>
        <end position="453"/>
    </location>
</feature>
<keyword evidence="4" id="KW-1185">Reference proteome</keyword>
<evidence type="ECO:0000313" key="4">
    <source>
        <dbReference type="Proteomes" id="UP000186922"/>
    </source>
</evidence>
<reference evidence="3 4" key="1">
    <citation type="journal article" date="2016" name="Nat. Commun.">
        <title>Extremotolerant tardigrade genome and improved radiotolerance of human cultured cells by tardigrade-unique protein.</title>
        <authorList>
            <person name="Hashimoto T."/>
            <person name="Horikawa D.D."/>
            <person name="Saito Y."/>
            <person name="Kuwahara H."/>
            <person name="Kozuka-Hata H."/>
            <person name="Shin-I T."/>
            <person name="Minakuchi Y."/>
            <person name="Ohishi K."/>
            <person name="Motoyama A."/>
            <person name="Aizu T."/>
            <person name="Enomoto A."/>
            <person name="Kondo K."/>
            <person name="Tanaka S."/>
            <person name="Hara Y."/>
            <person name="Koshikawa S."/>
            <person name="Sagara H."/>
            <person name="Miura T."/>
            <person name="Yokobori S."/>
            <person name="Miyagawa K."/>
            <person name="Suzuki Y."/>
            <person name="Kubo T."/>
            <person name="Oyama M."/>
            <person name="Kohara Y."/>
            <person name="Fujiyama A."/>
            <person name="Arakawa K."/>
            <person name="Katayama T."/>
            <person name="Toyoda A."/>
            <person name="Kunieda T."/>
        </authorList>
    </citation>
    <scope>NUCLEOTIDE SEQUENCE [LARGE SCALE GENOMIC DNA]</scope>
    <source>
        <strain evidence="3 4">YOKOZUNA-1</strain>
    </source>
</reference>